<dbReference type="EMBL" id="DRIH01000159">
    <property type="protein sequence ID" value="HEC68072.1"/>
    <property type="molecule type" value="Genomic_DNA"/>
</dbReference>
<evidence type="ECO:0000256" key="1">
    <source>
        <dbReference type="ARBA" id="ARBA00004141"/>
    </source>
</evidence>
<feature type="transmembrane region" description="Helical" evidence="6">
    <location>
        <begin position="199"/>
        <end position="216"/>
    </location>
</feature>
<feature type="transmembrane region" description="Helical" evidence="6">
    <location>
        <begin position="162"/>
        <end position="179"/>
    </location>
</feature>
<protein>
    <submittedName>
        <fullName evidence="7">Inorganic phosphate transporter</fullName>
    </submittedName>
</protein>
<evidence type="ECO:0000256" key="6">
    <source>
        <dbReference type="SAM" id="Phobius"/>
    </source>
</evidence>
<evidence type="ECO:0000256" key="2">
    <source>
        <dbReference type="ARBA" id="ARBA00022448"/>
    </source>
</evidence>
<feature type="transmembrane region" description="Helical" evidence="6">
    <location>
        <begin position="237"/>
        <end position="267"/>
    </location>
</feature>
<dbReference type="InterPro" id="IPR001204">
    <property type="entry name" value="Phos_transporter"/>
</dbReference>
<proteinExistence type="predicted"/>
<dbReference type="Pfam" id="PF01384">
    <property type="entry name" value="PHO4"/>
    <property type="match status" value="1"/>
</dbReference>
<feature type="transmembrane region" description="Helical" evidence="6">
    <location>
        <begin position="121"/>
        <end position="141"/>
    </location>
</feature>
<dbReference type="Proteomes" id="UP000885738">
    <property type="component" value="Unassembled WGS sequence"/>
</dbReference>
<comment type="caution">
    <text evidence="7">The sequence shown here is derived from an EMBL/GenBank/DDBJ whole genome shotgun (WGS) entry which is preliminary data.</text>
</comment>
<feature type="transmembrane region" description="Helical" evidence="6">
    <location>
        <begin position="66"/>
        <end position="88"/>
    </location>
</feature>
<evidence type="ECO:0000256" key="4">
    <source>
        <dbReference type="ARBA" id="ARBA00022989"/>
    </source>
</evidence>
<evidence type="ECO:0000256" key="5">
    <source>
        <dbReference type="ARBA" id="ARBA00023136"/>
    </source>
</evidence>
<comment type="subcellular location">
    <subcellularLocation>
        <location evidence="1">Membrane</location>
        <topology evidence="1">Multi-pass membrane protein</topology>
    </subcellularLocation>
</comment>
<keyword evidence="2" id="KW-0813">Transport</keyword>
<dbReference type="PANTHER" id="PTHR11101:SF80">
    <property type="entry name" value="PHOSPHATE TRANSPORTER"/>
    <property type="match status" value="1"/>
</dbReference>
<organism evidence="7">
    <name type="scientific">Desulfofervidus auxilii</name>
    <dbReference type="NCBI Taxonomy" id="1621989"/>
    <lineage>
        <taxon>Bacteria</taxon>
        <taxon>Pseudomonadati</taxon>
        <taxon>Thermodesulfobacteriota</taxon>
        <taxon>Candidatus Desulfofervidia</taxon>
        <taxon>Candidatus Desulfofervidales</taxon>
        <taxon>Candidatus Desulfofervidaceae</taxon>
        <taxon>Candidatus Desulfofervidus</taxon>
    </lineage>
</organism>
<reference evidence="7" key="1">
    <citation type="journal article" date="2020" name="mSystems">
        <title>Genome- and Community-Level Interaction Insights into Carbon Utilization and Element Cycling Functions of Hydrothermarchaeota in Hydrothermal Sediment.</title>
        <authorList>
            <person name="Zhou Z."/>
            <person name="Liu Y."/>
            <person name="Xu W."/>
            <person name="Pan J."/>
            <person name="Luo Z.H."/>
            <person name="Li M."/>
        </authorList>
    </citation>
    <scope>NUCLEOTIDE SEQUENCE [LARGE SCALE GENOMIC DNA]</scope>
    <source>
        <strain evidence="7">HyVt-389</strain>
    </source>
</reference>
<feature type="transmembrane region" description="Helical" evidence="6">
    <location>
        <begin position="287"/>
        <end position="306"/>
    </location>
</feature>
<sequence length="317" mass="34311">MTDLIPIIAYTLIAFSVGSNDTSNALSICIGAEIIKFKKAVFLFGCFVLMGVILQGQRVMHTVGKSLLPINLAILNIALLISAFLIILSNWKKLPLSTHQVIIGSLTGAGMAFEVDINLSSLFKIVLSWIISPLGAFLFSLTLYRIMEKTLSKMPLFQIERILRILLLISGFLIAYNTGANELATILGGVIHTGLMDQLQASLLGSFFVFLGAILLSHRVIETVGKEMVALDPYSGFAAQFGAGICVLLFTFLGMPVSTTYCIIGGISGVGMLKGMETVKMGLIKKIVLSWILTPCLAFITCFILAKISHNMRLILG</sequence>
<name>A0A7C1ZSW7_DESA2</name>
<dbReference type="GO" id="GO:0016020">
    <property type="term" value="C:membrane"/>
    <property type="evidence" value="ECO:0007669"/>
    <property type="project" value="UniProtKB-SubCell"/>
</dbReference>
<keyword evidence="4 6" id="KW-1133">Transmembrane helix</keyword>
<dbReference type="AlphaFoldDB" id="A0A7C1ZSW7"/>
<dbReference type="GO" id="GO:0005315">
    <property type="term" value="F:phosphate transmembrane transporter activity"/>
    <property type="evidence" value="ECO:0007669"/>
    <property type="project" value="InterPro"/>
</dbReference>
<accession>A0A7C1ZSW7</accession>
<keyword evidence="3 6" id="KW-0812">Transmembrane</keyword>
<dbReference type="PANTHER" id="PTHR11101">
    <property type="entry name" value="PHOSPHATE TRANSPORTER"/>
    <property type="match status" value="1"/>
</dbReference>
<gene>
    <name evidence="7" type="ORF">ENI35_04575</name>
</gene>
<evidence type="ECO:0000256" key="3">
    <source>
        <dbReference type="ARBA" id="ARBA00022692"/>
    </source>
</evidence>
<dbReference type="GO" id="GO:0035435">
    <property type="term" value="P:phosphate ion transmembrane transport"/>
    <property type="evidence" value="ECO:0007669"/>
    <property type="project" value="TreeGrafter"/>
</dbReference>
<keyword evidence="5 6" id="KW-0472">Membrane</keyword>
<evidence type="ECO:0000313" key="7">
    <source>
        <dbReference type="EMBL" id="HEC68072.1"/>
    </source>
</evidence>
<feature type="transmembrane region" description="Helical" evidence="6">
    <location>
        <begin position="37"/>
        <end position="54"/>
    </location>
</feature>